<dbReference type="EMBL" id="HBUF01350937">
    <property type="protein sequence ID" value="CAG6713752.1"/>
    <property type="molecule type" value="Transcribed_RNA"/>
</dbReference>
<organism evidence="1">
    <name type="scientific">Cacopsylla melanoneura</name>
    <dbReference type="NCBI Taxonomy" id="428564"/>
    <lineage>
        <taxon>Eukaryota</taxon>
        <taxon>Metazoa</taxon>
        <taxon>Ecdysozoa</taxon>
        <taxon>Arthropoda</taxon>
        <taxon>Hexapoda</taxon>
        <taxon>Insecta</taxon>
        <taxon>Pterygota</taxon>
        <taxon>Neoptera</taxon>
        <taxon>Paraneoptera</taxon>
        <taxon>Hemiptera</taxon>
        <taxon>Sternorrhyncha</taxon>
        <taxon>Psylloidea</taxon>
        <taxon>Psyllidae</taxon>
        <taxon>Psyllinae</taxon>
        <taxon>Cacopsylla</taxon>
    </lineage>
</organism>
<proteinExistence type="predicted"/>
<evidence type="ECO:0000313" key="1">
    <source>
        <dbReference type="EMBL" id="CAG6753552.1"/>
    </source>
</evidence>
<dbReference type="AlphaFoldDB" id="A0A8D9EHE3"/>
<dbReference type="EMBL" id="HBUF01536710">
    <property type="protein sequence ID" value="CAG6753552.1"/>
    <property type="molecule type" value="Transcribed_RNA"/>
</dbReference>
<sequence>MLMLRRRRSHHGFLRSTTWAWHSTGPCSSPWFSALPRSVLTMITIGTLVYSRSQTRVSRTNWWHSYSRDRGYSILANVEFTTRTTASPPPSSLKYKRSCRKHPATSILTISASLILRSRRNR</sequence>
<dbReference type="EMBL" id="HBUF01249940">
    <property type="protein sequence ID" value="CAG6679745.1"/>
    <property type="molecule type" value="Transcribed_RNA"/>
</dbReference>
<name>A0A8D9EHE3_9HEMI</name>
<accession>A0A8D9EHE3</accession>
<protein>
    <submittedName>
        <fullName evidence="1">Uncharacterized protein</fullName>
    </submittedName>
</protein>
<reference evidence="1" key="1">
    <citation type="submission" date="2021-05" db="EMBL/GenBank/DDBJ databases">
        <authorList>
            <person name="Alioto T."/>
            <person name="Alioto T."/>
            <person name="Gomez Garrido J."/>
        </authorList>
    </citation>
    <scope>NUCLEOTIDE SEQUENCE</scope>
</reference>